<accession>A0A1Y0XQE0</accession>
<reference evidence="1 4" key="2">
    <citation type="submission" date="2020-12" db="EMBL/GenBank/DDBJ databases">
        <title>FDA dAtabase for Regulatory Grade micrObial Sequences (FDA-ARGOS): Supporting development and validation of Infectious Disease Dx tests.</title>
        <authorList>
            <person name="Nelson B."/>
            <person name="Plummer A."/>
            <person name="Tallon L."/>
            <person name="Sadzewicz L."/>
            <person name="Zhao X."/>
            <person name="Boylan J."/>
            <person name="Ott S."/>
            <person name="Bowen H."/>
            <person name="Vavikolanu K."/>
            <person name="Mehta A."/>
            <person name="Aluvathingal J."/>
            <person name="Nadendla S."/>
            <person name="Myers T."/>
            <person name="Yan Y."/>
            <person name="Sichtig H."/>
        </authorList>
    </citation>
    <scope>NUCLEOTIDE SEQUENCE [LARGE SCALE GENOMIC DNA]</scope>
    <source>
        <strain evidence="1 4">FDAARGOS_923</strain>
    </source>
</reference>
<reference evidence="2 3" key="1">
    <citation type="submission" date="2019-06" db="EMBL/GenBank/DDBJ databases">
        <title>Genome sequence analysis of &gt;100 Bacillus licheniformis strains suggests intrinsic resistance to this species.</title>
        <authorList>
            <person name="Wels M."/>
            <person name="Siezen R.J."/>
            <person name="Johansen E."/>
            <person name="Stuer-Lauridsen B."/>
            <person name="Bjerre K."/>
            <person name="Nielsen B.K.K."/>
        </authorList>
    </citation>
    <scope>NUCLEOTIDE SEQUENCE [LARGE SCALE GENOMIC DNA]</scope>
    <source>
        <strain evidence="2 3">BAC-16736</strain>
    </source>
</reference>
<dbReference type="EMBL" id="NILC01000023">
    <property type="protein sequence ID" value="TWL27698.1"/>
    <property type="molecule type" value="Genomic_DNA"/>
</dbReference>
<evidence type="ECO:0000313" key="4">
    <source>
        <dbReference type="Proteomes" id="UP000595038"/>
    </source>
</evidence>
<protein>
    <submittedName>
        <fullName evidence="2">Uncharacterized protein</fullName>
    </submittedName>
</protein>
<organism evidence="2 3">
    <name type="scientific">Bacillus licheniformis</name>
    <dbReference type="NCBI Taxonomy" id="1402"/>
    <lineage>
        <taxon>Bacteria</taxon>
        <taxon>Bacillati</taxon>
        <taxon>Bacillota</taxon>
        <taxon>Bacilli</taxon>
        <taxon>Bacillales</taxon>
        <taxon>Bacillaceae</taxon>
        <taxon>Bacillus</taxon>
    </lineage>
</organism>
<name>A0A1Y0XQE0_BACLI</name>
<evidence type="ECO:0000313" key="3">
    <source>
        <dbReference type="Proteomes" id="UP000435910"/>
    </source>
</evidence>
<evidence type="ECO:0000313" key="2">
    <source>
        <dbReference type="EMBL" id="TWL27698.1"/>
    </source>
</evidence>
<dbReference type="AlphaFoldDB" id="A0A1Y0XQE0"/>
<dbReference type="Proteomes" id="UP000595038">
    <property type="component" value="Chromosome"/>
</dbReference>
<evidence type="ECO:0000313" key="1">
    <source>
        <dbReference type="EMBL" id="QPR73400.1"/>
    </source>
</evidence>
<dbReference type="Proteomes" id="UP000435910">
    <property type="component" value="Unassembled WGS sequence"/>
</dbReference>
<gene>
    <name evidence="2" type="ORF">CHCC16736_3019</name>
    <name evidence="1" type="ORF">I6G80_03785</name>
</gene>
<proteinExistence type="predicted"/>
<sequence length="209" mass="25387">MYFSAKKKIRGWKRLKRRIEWWKSDNIQLNMEYLRDHHRDYVKLWISPFYGLQTVTPPLWYKRLLLEAMIDVYHEWHKQLKAENEDFYLKIWLYEPDFIRSQIVAAYKEAIDFYSGSFDKQEEKEAFSLKIYEPLEHELNAFEWEPHIHTVYYRLSDLEEDLELGLRSSGDVLRIKEMSYSKDNDGKDEWYKVSAGTVWVGSLKEGPQK</sequence>
<dbReference type="RefSeq" id="WP_003177917.1">
    <property type="nucleotide sequence ID" value="NZ_BOQW01000001.1"/>
</dbReference>
<dbReference type="EMBL" id="CP065647">
    <property type="protein sequence ID" value="QPR73400.1"/>
    <property type="molecule type" value="Genomic_DNA"/>
</dbReference>